<dbReference type="GO" id="GO:0015074">
    <property type="term" value="P:DNA integration"/>
    <property type="evidence" value="ECO:0007669"/>
    <property type="project" value="InterPro"/>
</dbReference>
<dbReference type="FunFam" id="3.30.70.270:FF:000020">
    <property type="entry name" value="Transposon Tf2-6 polyprotein-like Protein"/>
    <property type="match status" value="1"/>
</dbReference>
<evidence type="ECO:0000259" key="10">
    <source>
        <dbReference type="PROSITE" id="PS50994"/>
    </source>
</evidence>
<dbReference type="GO" id="GO:0006508">
    <property type="term" value="P:proteolysis"/>
    <property type="evidence" value="ECO:0007669"/>
    <property type="project" value="InterPro"/>
</dbReference>
<keyword evidence="6" id="KW-0378">Hydrolase</keyword>
<evidence type="ECO:0000313" key="11">
    <source>
        <dbReference type="EMBL" id="EOX94203.1"/>
    </source>
</evidence>
<dbReference type="HOGENOM" id="CLU_000384_2_0_1"/>
<dbReference type="EC" id="2.7.7.49" evidence="1"/>
<dbReference type="FunFam" id="3.10.20.370:FF:000001">
    <property type="entry name" value="Retrovirus-related Pol polyprotein from transposon 17.6-like protein"/>
    <property type="match status" value="1"/>
</dbReference>
<dbReference type="Gene3D" id="3.30.420.10">
    <property type="entry name" value="Ribonuclease H-like superfamily/Ribonuclease H"/>
    <property type="match status" value="1"/>
</dbReference>
<feature type="compositionally biased region" description="Pro residues" evidence="8">
    <location>
        <begin position="50"/>
        <end position="61"/>
    </location>
</feature>
<dbReference type="SUPFAM" id="SSF56672">
    <property type="entry name" value="DNA/RNA polymerases"/>
    <property type="match status" value="1"/>
</dbReference>
<sequence length="1336" mass="151923">MPPRHGRPPLTRSVGREKGHSQRRQLDAVGEESAASTIRAPPTAEQADSPPHPPPPPPPTGTPTMPTEAAQALAAFFTAMAGEAPTGQVPPIVPPVTPLVPPPVQDVSISKKLKEARQRGCVSFTGELDATMAKDWINQVSETLSDMRLDDDMKLMVAMRLLEKRAQEHETRFNELMLYVPDLVKSEQDQASYFEEGLRNEIRERMAVTGREPHKEVVQMALRAEKLATENRRIRTEFAKRRIPGMSSSQLVKRSKDSAISGSTTSVSVTSPRPPFPPSQQRPSRFSRSAMTSSGKSFGGVAIRSSVESNTSAHPPSRPQTRTSTRVFAVTEDEAWVRPGAVTGTMSLFDKDAYVLIDSGSDRSYVSTTFASIAARNLSPLEEEIVIHTPLGEKLVRNSCYRDCGVRVGEEEFRGDLIPLKILDFDLILGMDWLTTHRANVDCFRKEVVLRNSEGAEIVFVGKHRVLPSCVISAIKASKLVQKGYPTYLAYVIDTSKGEPKLEDVPIVSEFPDVFPDDLPGLPPDRELEFPIDLLPGTAPISIPPYRMAPAELKELKVQLQELVDKGFIRPSISPWGAPILFVKKKDGTLRLCIDYRQLNRMTIKNKYPLPRIDDIFDQLQGATVFSKVNLRSGYHQLRIKEQDVLKTEFRTRYGHYEFLVMPFGLTNAPATFMDLMSRVFHPYLDKFVIVFIDDILVYLRDNDEHAAHLRIVLQTLRERQLYAKFSKCEFWLQEVVFLGHVVSRTGIYVDPKKVEAILQWEQPKTVTEIRSFLGLAGYYRRFVQGFSLIAAPLTRLTRKGVKFVWDDVCENRFQELKNRLTFAPVLTLPVNGKGFVVYSDASKLGLGCVLMQDEKVVAYASRQLKRHEANYPTHDLELAAVVFALKIWRHYLYGEHCQIFTDHKSLKYLLTQKEINLRQRRWLELIKDYDLVIDYHPGKANVVADALSRKSSSSLAALQNCYFPALIEMKSLRVQLRNGEDGSLLANFIVRPSLLNQIKDIQRSDDELRKEIQKLTDGGVSEFRFGEDNVLMFRDRRDVAEFVAKCLICQQVKAEHQRPAGTLQSLPVPEWKWEHVTMDFVLGLSRTQRGKDVIWVIVDQLTKSAHFLAVHSTYSIEKLAQLYIDEIVRLHGVPVSIVSDRDPRFTSRFWPKFQEALGTKLKFSTAFHPQTDGQSERTIQTLEDMLRACVIDFIGSWDRHLPLVEFAYNNSFQSSIGMAPYEALYGRKCRTPLCWDEVGERKLVSVKLIELTNDKIKVIRERLKVAQDRQKSYADKRRKDLEFEIDDKVFLKVSPWKGNNLNTLKRAFRKRQRSRTRRVVIGALRKLLVCTNGSI</sequence>
<dbReference type="Pfam" id="PF17917">
    <property type="entry name" value="RT_RNaseH"/>
    <property type="match status" value="1"/>
</dbReference>
<keyword evidence="4" id="KW-0540">Nuclease</keyword>
<keyword evidence="7" id="KW-0695">RNA-directed DNA polymerase</keyword>
<dbReference type="GO" id="GO:0004519">
    <property type="term" value="F:endonuclease activity"/>
    <property type="evidence" value="ECO:0007669"/>
    <property type="project" value="UniProtKB-KW"/>
</dbReference>
<dbReference type="InterPro" id="IPR043502">
    <property type="entry name" value="DNA/RNA_pol_sf"/>
</dbReference>
<dbReference type="InterPro" id="IPR001584">
    <property type="entry name" value="Integrase_cat-core"/>
</dbReference>
<dbReference type="InterPro" id="IPR043128">
    <property type="entry name" value="Rev_trsase/Diguanyl_cyclase"/>
</dbReference>
<dbReference type="EMBL" id="CM001879">
    <property type="protein sequence ID" value="EOX94203.1"/>
    <property type="molecule type" value="Genomic_DNA"/>
</dbReference>
<dbReference type="SUPFAM" id="SSF50630">
    <property type="entry name" value="Acid proteases"/>
    <property type="match status" value="1"/>
</dbReference>
<feature type="region of interest" description="Disordered" evidence="8">
    <location>
        <begin position="1"/>
        <end position="66"/>
    </location>
</feature>
<dbReference type="Pfam" id="PF00078">
    <property type="entry name" value="RVT_1"/>
    <property type="match status" value="1"/>
</dbReference>
<dbReference type="Gene3D" id="3.10.10.10">
    <property type="entry name" value="HIV Type 1 Reverse Transcriptase, subunit A, domain 1"/>
    <property type="match status" value="1"/>
</dbReference>
<dbReference type="PROSITE" id="PS00141">
    <property type="entry name" value="ASP_PROTEASE"/>
    <property type="match status" value="1"/>
</dbReference>
<evidence type="ECO:0000256" key="7">
    <source>
        <dbReference type="ARBA" id="ARBA00022918"/>
    </source>
</evidence>
<dbReference type="eggNOG" id="KOG0017">
    <property type="taxonomic scope" value="Eukaryota"/>
</dbReference>
<evidence type="ECO:0000256" key="3">
    <source>
        <dbReference type="ARBA" id="ARBA00022695"/>
    </source>
</evidence>
<dbReference type="GO" id="GO:0003676">
    <property type="term" value="F:nucleic acid binding"/>
    <property type="evidence" value="ECO:0007669"/>
    <property type="project" value="InterPro"/>
</dbReference>
<feature type="compositionally biased region" description="Polar residues" evidence="8">
    <location>
        <begin position="246"/>
        <end position="262"/>
    </location>
</feature>
<dbReference type="Gene3D" id="2.40.70.10">
    <property type="entry name" value="Acid Proteases"/>
    <property type="match status" value="1"/>
</dbReference>
<feature type="region of interest" description="Disordered" evidence="8">
    <location>
        <begin position="241"/>
        <end position="298"/>
    </location>
</feature>
<dbReference type="Gene3D" id="3.30.70.270">
    <property type="match status" value="2"/>
</dbReference>
<dbReference type="SUPFAM" id="SSF53098">
    <property type="entry name" value="Ribonuclease H-like"/>
    <property type="match status" value="1"/>
</dbReference>
<dbReference type="Gramene" id="EOX94203">
    <property type="protein sequence ID" value="EOX94203"/>
    <property type="gene ID" value="TCM_003698"/>
</dbReference>
<dbReference type="InterPro" id="IPR050951">
    <property type="entry name" value="Retrovirus_Pol_polyprotein"/>
</dbReference>
<dbReference type="InterPro" id="IPR001969">
    <property type="entry name" value="Aspartic_peptidase_AS"/>
</dbReference>
<dbReference type="PROSITE" id="PS50878">
    <property type="entry name" value="RT_POL"/>
    <property type="match status" value="1"/>
</dbReference>
<dbReference type="CDD" id="cd09274">
    <property type="entry name" value="RNase_HI_RT_Ty3"/>
    <property type="match status" value="1"/>
</dbReference>
<dbReference type="GO" id="GO:0003964">
    <property type="term" value="F:RNA-directed DNA polymerase activity"/>
    <property type="evidence" value="ECO:0007669"/>
    <property type="project" value="UniProtKB-KW"/>
</dbReference>
<dbReference type="InterPro" id="IPR021109">
    <property type="entry name" value="Peptidase_aspartic_dom_sf"/>
</dbReference>
<dbReference type="InterPro" id="IPR041373">
    <property type="entry name" value="RT_RNaseH"/>
</dbReference>
<dbReference type="OMA" id="RIWEYES"/>
<dbReference type="PANTHER" id="PTHR37984">
    <property type="entry name" value="PROTEIN CBG26694"/>
    <property type="match status" value="1"/>
</dbReference>
<dbReference type="InterPro" id="IPR012337">
    <property type="entry name" value="RNaseH-like_sf"/>
</dbReference>
<evidence type="ECO:0000259" key="9">
    <source>
        <dbReference type="PROSITE" id="PS50878"/>
    </source>
</evidence>
<keyword evidence="5" id="KW-0255">Endonuclease</keyword>
<evidence type="ECO:0000256" key="8">
    <source>
        <dbReference type="SAM" id="MobiDB-lite"/>
    </source>
</evidence>
<dbReference type="CDD" id="cd01647">
    <property type="entry name" value="RT_LTR"/>
    <property type="match status" value="1"/>
</dbReference>
<dbReference type="Proteomes" id="UP000026915">
    <property type="component" value="Chromosome 1"/>
</dbReference>
<evidence type="ECO:0000256" key="5">
    <source>
        <dbReference type="ARBA" id="ARBA00022759"/>
    </source>
</evidence>
<evidence type="ECO:0000256" key="1">
    <source>
        <dbReference type="ARBA" id="ARBA00012493"/>
    </source>
</evidence>
<feature type="region of interest" description="Disordered" evidence="8">
    <location>
        <begin position="306"/>
        <end position="325"/>
    </location>
</feature>
<dbReference type="InterPro" id="IPR036397">
    <property type="entry name" value="RNaseH_sf"/>
</dbReference>
<dbReference type="InParanoid" id="A0A061DW51"/>
<organism evidence="11 12">
    <name type="scientific">Theobroma cacao</name>
    <name type="common">Cacao</name>
    <name type="synonym">Cocoa</name>
    <dbReference type="NCBI Taxonomy" id="3641"/>
    <lineage>
        <taxon>Eukaryota</taxon>
        <taxon>Viridiplantae</taxon>
        <taxon>Streptophyta</taxon>
        <taxon>Embryophyta</taxon>
        <taxon>Tracheophyta</taxon>
        <taxon>Spermatophyta</taxon>
        <taxon>Magnoliopsida</taxon>
        <taxon>eudicotyledons</taxon>
        <taxon>Gunneridae</taxon>
        <taxon>Pentapetalae</taxon>
        <taxon>rosids</taxon>
        <taxon>malvids</taxon>
        <taxon>Malvales</taxon>
        <taxon>Malvaceae</taxon>
        <taxon>Byttnerioideae</taxon>
        <taxon>Theobroma</taxon>
    </lineage>
</organism>
<dbReference type="PROSITE" id="PS50994">
    <property type="entry name" value="INTEGRASE"/>
    <property type="match status" value="1"/>
</dbReference>
<evidence type="ECO:0000313" key="12">
    <source>
        <dbReference type="Proteomes" id="UP000026915"/>
    </source>
</evidence>
<accession>A0A061DW51</accession>
<feature type="compositionally biased region" description="Basic and acidic residues" evidence="8">
    <location>
        <begin position="14"/>
        <end position="26"/>
    </location>
</feature>
<feature type="domain" description="Reverse transcriptase" evidence="9">
    <location>
        <begin position="564"/>
        <end position="743"/>
    </location>
</feature>
<dbReference type="GO" id="GO:0004190">
    <property type="term" value="F:aspartic-type endopeptidase activity"/>
    <property type="evidence" value="ECO:0007669"/>
    <property type="project" value="InterPro"/>
</dbReference>
<protein>
    <recommendedName>
        <fullName evidence="1">RNA-directed DNA polymerase</fullName>
        <ecNumber evidence="1">2.7.7.49</ecNumber>
    </recommendedName>
</protein>
<proteinExistence type="predicted"/>
<keyword evidence="12" id="KW-1185">Reference proteome</keyword>
<keyword evidence="3" id="KW-0548">Nucleotidyltransferase</keyword>
<dbReference type="InterPro" id="IPR000477">
    <property type="entry name" value="RT_dom"/>
</dbReference>
<reference evidence="11 12" key="1">
    <citation type="journal article" date="2013" name="Genome Biol.">
        <title>The genome sequence of the most widely cultivated cacao type and its use to identify candidate genes regulating pod color.</title>
        <authorList>
            <person name="Motamayor J.C."/>
            <person name="Mockaitis K."/>
            <person name="Schmutz J."/>
            <person name="Haiminen N."/>
            <person name="Iii D.L."/>
            <person name="Cornejo O."/>
            <person name="Findley S.D."/>
            <person name="Zheng P."/>
            <person name="Utro F."/>
            <person name="Royaert S."/>
            <person name="Saski C."/>
            <person name="Jenkins J."/>
            <person name="Podicheti R."/>
            <person name="Zhao M."/>
            <person name="Scheffler B.E."/>
            <person name="Stack J.C."/>
            <person name="Feltus F.A."/>
            <person name="Mustiga G.M."/>
            <person name="Amores F."/>
            <person name="Phillips W."/>
            <person name="Marelli J.P."/>
            <person name="May G.D."/>
            <person name="Shapiro H."/>
            <person name="Ma J."/>
            <person name="Bustamante C.D."/>
            <person name="Schnell R.J."/>
            <person name="Main D."/>
            <person name="Gilbert D."/>
            <person name="Parida L."/>
            <person name="Kuhn D.N."/>
        </authorList>
    </citation>
    <scope>NUCLEOTIDE SEQUENCE [LARGE SCALE GENOMIC DNA]</scope>
    <source>
        <strain evidence="12">cv. Matina 1-6</strain>
    </source>
</reference>
<dbReference type="Pfam" id="PF08284">
    <property type="entry name" value="RVP_2"/>
    <property type="match status" value="1"/>
</dbReference>
<dbReference type="PANTHER" id="PTHR37984:SF5">
    <property type="entry name" value="PROTEIN NYNRIN-LIKE"/>
    <property type="match status" value="1"/>
</dbReference>
<dbReference type="Gene3D" id="3.10.20.370">
    <property type="match status" value="1"/>
</dbReference>
<evidence type="ECO:0000256" key="2">
    <source>
        <dbReference type="ARBA" id="ARBA00022679"/>
    </source>
</evidence>
<keyword evidence="2" id="KW-0808">Transferase</keyword>
<dbReference type="CDD" id="cd00303">
    <property type="entry name" value="retropepsin_like"/>
    <property type="match status" value="1"/>
</dbReference>
<evidence type="ECO:0000256" key="6">
    <source>
        <dbReference type="ARBA" id="ARBA00022801"/>
    </source>
</evidence>
<evidence type="ECO:0000256" key="4">
    <source>
        <dbReference type="ARBA" id="ARBA00022722"/>
    </source>
</evidence>
<gene>
    <name evidence="11" type="ORF">TCM_003698</name>
</gene>
<name>A0A061DW51_THECC</name>
<feature type="domain" description="Integrase catalytic" evidence="10">
    <location>
        <begin position="1064"/>
        <end position="1229"/>
    </location>
</feature>